<feature type="region of interest" description="Disordered" evidence="1">
    <location>
        <begin position="58"/>
        <end position="79"/>
    </location>
</feature>
<feature type="compositionally biased region" description="Basic residues" evidence="1">
    <location>
        <begin position="58"/>
        <end position="67"/>
    </location>
</feature>
<gene>
    <name evidence="2" type="ORF">AFUS01_LOCUS26757</name>
</gene>
<evidence type="ECO:0000256" key="1">
    <source>
        <dbReference type="SAM" id="MobiDB-lite"/>
    </source>
</evidence>
<feature type="region of interest" description="Disordered" evidence="1">
    <location>
        <begin position="1"/>
        <end position="21"/>
    </location>
</feature>
<dbReference type="Proteomes" id="UP000708208">
    <property type="component" value="Unassembled WGS sequence"/>
</dbReference>
<evidence type="ECO:0000313" key="3">
    <source>
        <dbReference type="Proteomes" id="UP000708208"/>
    </source>
</evidence>
<keyword evidence="3" id="KW-1185">Reference proteome</keyword>
<name>A0A8J2L608_9HEXA</name>
<evidence type="ECO:0000313" key="2">
    <source>
        <dbReference type="EMBL" id="CAG7816124.1"/>
    </source>
</evidence>
<comment type="caution">
    <text evidence="2">The sequence shown here is derived from an EMBL/GenBank/DDBJ whole genome shotgun (WGS) entry which is preliminary data.</text>
</comment>
<protein>
    <submittedName>
        <fullName evidence="2">Uncharacterized protein</fullName>
    </submittedName>
</protein>
<dbReference type="EMBL" id="CAJVCH010361305">
    <property type="protein sequence ID" value="CAG7816124.1"/>
    <property type="molecule type" value="Genomic_DNA"/>
</dbReference>
<reference evidence="2" key="1">
    <citation type="submission" date="2021-06" db="EMBL/GenBank/DDBJ databases">
        <authorList>
            <person name="Hodson N. C."/>
            <person name="Mongue J. A."/>
            <person name="Jaron S. K."/>
        </authorList>
    </citation>
    <scope>NUCLEOTIDE SEQUENCE</scope>
</reference>
<accession>A0A8J2L608</accession>
<organism evidence="2 3">
    <name type="scientific">Allacma fusca</name>
    <dbReference type="NCBI Taxonomy" id="39272"/>
    <lineage>
        <taxon>Eukaryota</taxon>
        <taxon>Metazoa</taxon>
        <taxon>Ecdysozoa</taxon>
        <taxon>Arthropoda</taxon>
        <taxon>Hexapoda</taxon>
        <taxon>Collembola</taxon>
        <taxon>Symphypleona</taxon>
        <taxon>Sminthuridae</taxon>
        <taxon>Allacma</taxon>
    </lineage>
</organism>
<proteinExistence type="predicted"/>
<sequence>MNKGTMDSPDTQKLRRPLRKSTENAIEKIHLWTKRIRTAITCDKYDDEKAINSNTLRNVRRTRNPRKPVKERQHGDLQQVSSELKIVSSIGPVSYKSEMMTESKGEKKELIKSENVNGKSGLNKDMLDIAVTDEAILATNTVMHSTPQPNDIVRMYPKHATDIVEDNTSLTEGMNQEVNEIRISKEIREPKIERIYITEDGVQTPTPLWGEIYDRLLDFNFGNVTNGIAGYSEDVFKELGLKYD</sequence>
<dbReference type="AlphaFoldDB" id="A0A8J2L608"/>